<feature type="domain" description="Post-SET" evidence="12">
    <location>
        <begin position="513"/>
        <end position="529"/>
    </location>
</feature>
<keyword evidence="6" id="KW-0949">S-adenosyl-L-methionine</keyword>
<protein>
    <recommendedName>
        <fullName evidence="15">SET domain-containing protein</fullName>
    </recommendedName>
</protein>
<evidence type="ECO:0000256" key="6">
    <source>
        <dbReference type="ARBA" id="ARBA00022691"/>
    </source>
</evidence>
<comment type="subunit">
    <text evidence="2">Component of the NuA4 histone acetyltransferase complex.</text>
</comment>
<reference evidence="13 14" key="1">
    <citation type="submission" date="2016-07" db="EMBL/GenBank/DDBJ databases">
        <title>Pervasive Adenine N6-methylation of Active Genes in Fungi.</title>
        <authorList>
            <consortium name="DOE Joint Genome Institute"/>
            <person name="Mondo S.J."/>
            <person name="Dannebaum R.O."/>
            <person name="Kuo R.C."/>
            <person name="Labutti K."/>
            <person name="Haridas S."/>
            <person name="Kuo A."/>
            <person name="Salamov A."/>
            <person name="Ahrendt S.R."/>
            <person name="Lipzen A."/>
            <person name="Sullivan W."/>
            <person name="Andreopoulos W.B."/>
            <person name="Clum A."/>
            <person name="Lindquist E."/>
            <person name="Daum C."/>
            <person name="Ramamoorthy G.K."/>
            <person name="Gryganskyi A."/>
            <person name="Culley D."/>
            <person name="Magnuson J.K."/>
            <person name="James T.Y."/>
            <person name="O'Malley M.A."/>
            <person name="Stajich J.E."/>
            <person name="Spatafora J.W."/>
            <person name="Visel A."/>
            <person name="Grigoriev I.V."/>
        </authorList>
    </citation>
    <scope>NUCLEOTIDE SEQUENCE [LARGE SCALE GENOMIC DNA]</scope>
    <source>
        <strain evidence="13 14">CBS 115471</strain>
    </source>
</reference>
<dbReference type="PROSITE" id="PS50280">
    <property type="entry name" value="SET"/>
    <property type="match status" value="1"/>
</dbReference>
<sequence>MPAMVVLPSCRPLARRVLFDKVHAILCNRITGEDDEYLVQWKTSAPTQTPPLSWHSVFELQRCLELVQDYLEERATLLRAAPPLNSLSKKRKSPDSEPNFERQSSPSKQNFQASCRIPSTERSPSVSSVSLPTSTNRNRLTVTSAAAVVDVYNGVLDSENGFIVARSESSPDIPRMRLQDIPTPEMAQAARRAKTTNAETLVRAAYLRRLSRVPGKKIHLVNTVDSSTPSLRYRYIPEYVLREGVFRVSLEAQEGCDKCSPHMGRDIGCEYTKKCRCLEYAAVDVSRCDDDQMKLHRRIEETGEGTTEERLSLPKRFPYYAEGTKRARAGCLVPFYLNSRHAIYECNDNCKCGPTCRNKNVQFGRVVELEIFKTASGRGWGLRCRQKLYEGQFVDTYRGEIITDEEATRREAAASSRDKASYLYSLDKFQESEQLPDEEIYVVDGEFMGGPSKFMNHSCEPNCRQYTVSYNKHDPKVYDLAFFACRDIPAGEELTFDYLDKEEADDIVEVSEGAIPCLCGAEKCRKWLWT</sequence>
<dbReference type="GO" id="GO:0032259">
    <property type="term" value="P:methylation"/>
    <property type="evidence" value="ECO:0007669"/>
    <property type="project" value="UniProtKB-KW"/>
</dbReference>
<dbReference type="Gene3D" id="2.170.270.10">
    <property type="entry name" value="SET domain"/>
    <property type="match status" value="1"/>
</dbReference>
<dbReference type="InterPro" id="IPR001214">
    <property type="entry name" value="SET_dom"/>
</dbReference>
<dbReference type="AlphaFoldDB" id="A0A1Y1Z8T4"/>
<feature type="domain" description="Pre-SET" evidence="11">
    <location>
        <begin position="254"/>
        <end position="364"/>
    </location>
</feature>
<accession>A0A1Y1Z8T4</accession>
<dbReference type="GO" id="GO:0005634">
    <property type="term" value="C:nucleus"/>
    <property type="evidence" value="ECO:0007669"/>
    <property type="project" value="InterPro"/>
</dbReference>
<keyword evidence="5" id="KW-0808">Transferase</keyword>
<proteinExistence type="predicted"/>
<evidence type="ECO:0000259" key="12">
    <source>
        <dbReference type="PROSITE" id="PS50868"/>
    </source>
</evidence>
<evidence type="ECO:0000313" key="14">
    <source>
        <dbReference type="Proteomes" id="UP000193144"/>
    </source>
</evidence>
<dbReference type="SMART" id="SM00317">
    <property type="entry name" value="SET"/>
    <property type="match status" value="1"/>
</dbReference>
<gene>
    <name evidence="13" type="ORF">BCR34DRAFT_489947</name>
</gene>
<dbReference type="Pfam" id="PF00856">
    <property type="entry name" value="SET"/>
    <property type="match status" value="1"/>
</dbReference>
<dbReference type="PANTHER" id="PTHR46223:SF3">
    <property type="entry name" value="HISTONE-LYSINE N-METHYLTRANSFERASE SET-23"/>
    <property type="match status" value="1"/>
</dbReference>
<dbReference type="OrthoDB" id="308383at2759"/>
<dbReference type="InterPro" id="IPR003616">
    <property type="entry name" value="Post-SET_dom"/>
</dbReference>
<keyword evidence="3" id="KW-0158">Chromosome</keyword>
<evidence type="ECO:0000256" key="3">
    <source>
        <dbReference type="ARBA" id="ARBA00022454"/>
    </source>
</evidence>
<evidence type="ECO:0000256" key="7">
    <source>
        <dbReference type="ARBA" id="ARBA00022723"/>
    </source>
</evidence>
<dbReference type="PROSITE" id="PS50867">
    <property type="entry name" value="PRE_SET"/>
    <property type="match status" value="1"/>
</dbReference>
<evidence type="ECO:0000256" key="9">
    <source>
        <dbReference type="SAM" id="MobiDB-lite"/>
    </source>
</evidence>
<dbReference type="PROSITE" id="PS50868">
    <property type="entry name" value="POST_SET"/>
    <property type="match status" value="1"/>
</dbReference>
<evidence type="ECO:0000256" key="1">
    <source>
        <dbReference type="ARBA" id="ARBA00004286"/>
    </source>
</evidence>
<dbReference type="InterPro" id="IPR050973">
    <property type="entry name" value="H3K9_Histone-Lys_N-MTase"/>
</dbReference>
<dbReference type="GO" id="GO:0042054">
    <property type="term" value="F:histone methyltransferase activity"/>
    <property type="evidence" value="ECO:0007669"/>
    <property type="project" value="InterPro"/>
</dbReference>
<dbReference type="EMBL" id="MCFA01000115">
    <property type="protein sequence ID" value="ORY06661.1"/>
    <property type="molecule type" value="Genomic_DNA"/>
</dbReference>
<dbReference type="Gene3D" id="2.40.50.40">
    <property type="match status" value="1"/>
</dbReference>
<evidence type="ECO:0000256" key="2">
    <source>
        <dbReference type="ARBA" id="ARBA00011353"/>
    </source>
</evidence>
<feature type="domain" description="SET" evidence="10">
    <location>
        <begin position="367"/>
        <end position="499"/>
    </location>
</feature>
<dbReference type="SMART" id="SM00468">
    <property type="entry name" value="PreSET"/>
    <property type="match status" value="1"/>
</dbReference>
<keyword evidence="7" id="KW-0479">Metal-binding</keyword>
<dbReference type="STRING" id="1231657.A0A1Y1Z8T4"/>
<keyword evidence="4" id="KW-0489">Methyltransferase</keyword>
<feature type="region of interest" description="Disordered" evidence="9">
    <location>
        <begin position="85"/>
        <end position="134"/>
    </location>
</feature>
<comment type="subcellular location">
    <subcellularLocation>
        <location evidence="1">Chromosome</location>
    </subcellularLocation>
</comment>
<dbReference type="SUPFAM" id="SSF82199">
    <property type="entry name" value="SET domain"/>
    <property type="match status" value="1"/>
</dbReference>
<evidence type="ECO:0000256" key="4">
    <source>
        <dbReference type="ARBA" id="ARBA00022603"/>
    </source>
</evidence>
<organism evidence="13 14">
    <name type="scientific">Clohesyomyces aquaticus</name>
    <dbReference type="NCBI Taxonomy" id="1231657"/>
    <lineage>
        <taxon>Eukaryota</taxon>
        <taxon>Fungi</taxon>
        <taxon>Dikarya</taxon>
        <taxon>Ascomycota</taxon>
        <taxon>Pezizomycotina</taxon>
        <taxon>Dothideomycetes</taxon>
        <taxon>Pleosporomycetidae</taxon>
        <taxon>Pleosporales</taxon>
        <taxon>Lindgomycetaceae</taxon>
        <taxon>Clohesyomyces</taxon>
    </lineage>
</organism>
<dbReference type="SMART" id="SM00508">
    <property type="entry name" value="PostSET"/>
    <property type="match status" value="1"/>
</dbReference>
<dbReference type="GO" id="GO:0005694">
    <property type="term" value="C:chromosome"/>
    <property type="evidence" value="ECO:0007669"/>
    <property type="project" value="UniProtKB-SubCell"/>
</dbReference>
<feature type="compositionally biased region" description="Polar residues" evidence="9">
    <location>
        <begin position="101"/>
        <end position="113"/>
    </location>
</feature>
<dbReference type="GO" id="GO:0008270">
    <property type="term" value="F:zinc ion binding"/>
    <property type="evidence" value="ECO:0007669"/>
    <property type="project" value="InterPro"/>
</dbReference>
<comment type="caution">
    <text evidence="13">The sequence shown here is derived from an EMBL/GenBank/DDBJ whole genome shotgun (WGS) entry which is preliminary data.</text>
</comment>
<dbReference type="InterPro" id="IPR007728">
    <property type="entry name" value="Pre-SET_dom"/>
</dbReference>
<name>A0A1Y1Z8T4_9PLEO</name>
<dbReference type="Pfam" id="PF05033">
    <property type="entry name" value="Pre-SET"/>
    <property type="match status" value="1"/>
</dbReference>
<keyword evidence="14" id="KW-1185">Reference proteome</keyword>
<dbReference type="InterPro" id="IPR016197">
    <property type="entry name" value="Chromo-like_dom_sf"/>
</dbReference>
<dbReference type="InterPro" id="IPR046341">
    <property type="entry name" value="SET_dom_sf"/>
</dbReference>
<keyword evidence="8" id="KW-0862">Zinc</keyword>
<dbReference type="PANTHER" id="PTHR46223">
    <property type="entry name" value="HISTONE-LYSINE N-METHYLTRANSFERASE SUV39H"/>
    <property type="match status" value="1"/>
</dbReference>
<dbReference type="SUPFAM" id="SSF54160">
    <property type="entry name" value="Chromo domain-like"/>
    <property type="match status" value="1"/>
</dbReference>
<dbReference type="CDD" id="cd00024">
    <property type="entry name" value="CD_CSD"/>
    <property type="match status" value="1"/>
</dbReference>
<feature type="compositionally biased region" description="Low complexity" evidence="9">
    <location>
        <begin position="118"/>
        <end position="134"/>
    </location>
</feature>
<evidence type="ECO:0008006" key="15">
    <source>
        <dbReference type="Google" id="ProtNLM"/>
    </source>
</evidence>
<evidence type="ECO:0000259" key="10">
    <source>
        <dbReference type="PROSITE" id="PS50280"/>
    </source>
</evidence>
<evidence type="ECO:0000259" key="11">
    <source>
        <dbReference type="PROSITE" id="PS50867"/>
    </source>
</evidence>
<evidence type="ECO:0000256" key="8">
    <source>
        <dbReference type="ARBA" id="ARBA00022833"/>
    </source>
</evidence>
<evidence type="ECO:0000256" key="5">
    <source>
        <dbReference type="ARBA" id="ARBA00022679"/>
    </source>
</evidence>
<evidence type="ECO:0000313" key="13">
    <source>
        <dbReference type="EMBL" id="ORY06661.1"/>
    </source>
</evidence>
<dbReference type="Proteomes" id="UP000193144">
    <property type="component" value="Unassembled WGS sequence"/>
</dbReference>